<evidence type="ECO:0000256" key="1">
    <source>
        <dbReference type="SAM" id="MobiDB-lite"/>
    </source>
</evidence>
<feature type="transmembrane region" description="Helical" evidence="2">
    <location>
        <begin position="52"/>
        <end position="75"/>
    </location>
</feature>
<accession>Q2JD57</accession>
<reference evidence="3 4" key="1">
    <citation type="journal article" date="2007" name="Genome Res.">
        <title>Genome characteristics of facultatively symbiotic Frankia sp. strains reflect host range and host plant biogeography.</title>
        <authorList>
            <person name="Normand P."/>
            <person name="Lapierre P."/>
            <person name="Tisa L.S."/>
            <person name="Gogarten J.P."/>
            <person name="Alloisio N."/>
            <person name="Bagnarol E."/>
            <person name="Bassi C.A."/>
            <person name="Berry A.M."/>
            <person name="Bickhart D.M."/>
            <person name="Choisne N."/>
            <person name="Couloux A."/>
            <person name="Cournoyer B."/>
            <person name="Cruveiller S."/>
            <person name="Daubin V."/>
            <person name="Demange N."/>
            <person name="Francino M.P."/>
            <person name="Goltsman E."/>
            <person name="Huang Y."/>
            <person name="Kopp O.R."/>
            <person name="Labarre L."/>
            <person name="Lapidus A."/>
            <person name="Lavire C."/>
            <person name="Marechal J."/>
            <person name="Martinez M."/>
            <person name="Mastronunzio J.E."/>
            <person name="Mullin B.C."/>
            <person name="Niemann J."/>
            <person name="Pujic P."/>
            <person name="Rawnsley T."/>
            <person name="Rouy Z."/>
            <person name="Schenowitz C."/>
            <person name="Sellstedt A."/>
            <person name="Tavares F."/>
            <person name="Tomkins J.P."/>
            <person name="Vallenet D."/>
            <person name="Valverde C."/>
            <person name="Wall L.G."/>
            <person name="Wang Y."/>
            <person name="Medigue C."/>
            <person name="Benson D.R."/>
        </authorList>
    </citation>
    <scope>NUCLEOTIDE SEQUENCE [LARGE SCALE GENOMIC DNA]</scope>
    <source>
        <strain evidence="4">DSM 45818 / CECT 9043 / CcI3</strain>
    </source>
</reference>
<feature type="region of interest" description="Disordered" evidence="1">
    <location>
        <begin position="1"/>
        <end position="35"/>
    </location>
</feature>
<protein>
    <submittedName>
        <fullName evidence="3">Membrane protein</fullName>
    </submittedName>
</protein>
<proteinExistence type="predicted"/>
<dbReference type="Proteomes" id="UP000001937">
    <property type="component" value="Chromosome"/>
</dbReference>
<sequence length="221" mass="21163">MTSAPTPSTGRPAARSAAATAPAIGPQPRRASSRARLAVVRPAPDGGRKGPFVVLLLVLLGAGLLCLLLLNLALMENSFQANTLRNRASALADEEQALSVHADQLSDPASLAAQASRYGMIPGGIPEYLPPGAPLPVGSRTLAREPGSGSVIIVVPASPGPSPAGGPGKTGGPGKNGQPAAGATAGGAGGTAHAHLPATGANAAAAGGAAIGAAGKAGAGQ</sequence>
<dbReference type="KEGG" id="fra:Francci3_1408"/>
<dbReference type="EMBL" id="CP000249">
    <property type="protein sequence ID" value="ABD10785.1"/>
    <property type="molecule type" value="Genomic_DNA"/>
</dbReference>
<feature type="compositionally biased region" description="Gly residues" evidence="1">
    <location>
        <begin position="165"/>
        <end position="175"/>
    </location>
</feature>
<dbReference type="RefSeq" id="WP_011435850.1">
    <property type="nucleotide sequence ID" value="NC_007777.1"/>
</dbReference>
<keyword evidence="2" id="KW-0472">Membrane</keyword>
<dbReference type="AlphaFoldDB" id="Q2JD57"/>
<keyword evidence="4" id="KW-1185">Reference proteome</keyword>
<keyword evidence="2" id="KW-0812">Transmembrane</keyword>
<feature type="compositionally biased region" description="Low complexity" evidence="1">
    <location>
        <begin position="7"/>
        <end position="35"/>
    </location>
</feature>
<feature type="region of interest" description="Disordered" evidence="1">
    <location>
        <begin position="155"/>
        <end position="195"/>
    </location>
</feature>
<evidence type="ECO:0000313" key="3">
    <source>
        <dbReference type="EMBL" id="ABD10785.1"/>
    </source>
</evidence>
<dbReference type="HOGENOM" id="CLU_075515_0_0_11"/>
<evidence type="ECO:0000313" key="4">
    <source>
        <dbReference type="Proteomes" id="UP000001937"/>
    </source>
</evidence>
<organism evidence="3 4">
    <name type="scientific">Frankia casuarinae (strain DSM 45818 / CECT 9043 / HFP020203 / CcI3)</name>
    <dbReference type="NCBI Taxonomy" id="106370"/>
    <lineage>
        <taxon>Bacteria</taxon>
        <taxon>Bacillati</taxon>
        <taxon>Actinomycetota</taxon>
        <taxon>Actinomycetes</taxon>
        <taxon>Frankiales</taxon>
        <taxon>Frankiaceae</taxon>
        <taxon>Frankia</taxon>
    </lineage>
</organism>
<gene>
    <name evidence="3" type="ordered locus">Francci3_1408</name>
</gene>
<name>Q2JD57_FRACC</name>
<keyword evidence="2" id="KW-1133">Transmembrane helix</keyword>
<dbReference type="STRING" id="106370.Francci3_1408"/>
<evidence type="ECO:0000256" key="2">
    <source>
        <dbReference type="SAM" id="Phobius"/>
    </source>
</evidence>